<dbReference type="InterPro" id="IPR013083">
    <property type="entry name" value="Znf_RING/FYVE/PHD"/>
</dbReference>
<accession>A0A9D4UZI3</accession>
<feature type="region of interest" description="Disordered" evidence="8">
    <location>
        <begin position="297"/>
        <end position="318"/>
    </location>
</feature>
<dbReference type="EC" id="2.3.2.27" evidence="2"/>
<dbReference type="OrthoDB" id="8062037at2759"/>
<dbReference type="PROSITE" id="PS50089">
    <property type="entry name" value="ZF_RING_2"/>
    <property type="match status" value="1"/>
</dbReference>
<keyword evidence="10" id="KW-0732">Signal</keyword>
<gene>
    <name evidence="12" type="ORF">GOP47_0009060</name>
</gene>
<dbReference type="Pfam" id="PF13639">
    <property type="entry name" value="zf-RING_2"/>
    <property type="match status" value="1"/>
</dbReference>
<dbReference type="GO" id="GO:0008270">
    <property type="term" value="F:zinc ion binding"/>
    <property type="evidence" value="ECO:0007669"/>
    <property type="project" value="UniProtKB-KW"/>
</dbReference>
<name>A0A9D4UZI3_ADICA</name>
<protein>
    <recommendedName>
        <fullName evidence="2">RING-type E3 ubiquitin transferase</fullName>
        <ecNumber evidence="2">2.3.2.27</ecNumber>
    </recommendedName>
</protein>
<sequence length="318" mass="35447">MWKNLPWSIALLLLGFPHPQTTSRAVQDVAASPALTPQRHPSPLLPPPPFSPVFYDLYSSPPLPPPIYYPPPANTPFRLSWLLLALPVCSFTILFIFTYVRSRCKRGNGTTSFPASRNGSSAAASTWQTQGDLPANDNPQGGHIIDRSYISKLPTLVFSAGKRVDNHQKEVKRHSHGEQQVKKKMELCNTCAVCLSEYQEGELLKRLPACGHLFHKGCIDMWLFSHSTCPLCRLNLFDHKGDLILQNDNEEGLDLEHARSTSTPFVTPLSSHLTRCHSSNEHFSTLGIVDVNNGIQRSASHPMRRDTNNRVHPIDSSS</sequence>
<evidence type="ECO:0000256" key="6">
    <source>
        <dbReference type="ARBA" id="ARBA00024209"/>
    </source>
</evidence>
<dbReference type="PANTHER" id="PTHR14155">
    <property type="entry name" value="RING FINGER DOMAIN-CONTAINING"/>
    <property type="match status" value="1"/>
</dbReference>
<evidence type="ECO:0000313" key="12">
    <source>
        <dbReference type="EMBL" id="KAI5076995.1"/>
    </source>
</evidence>
<feature type="region of interest" description="Disordered" evidence="8">
    <location>
        <begin position="110"/>
        <end position="131"/>
    </location>
</feature>
<reference evidence="12" key="1">
    <citation type="submission" date="2021-01" db="EMBL/GenBank/DDBJ databases">
        <title>Adiantum capillus-veneris genome.</title>
        <authorList>
            <person name="Fang Y."/>
            <person name="Liao Q."/>
        </authorList>
    </citation>
    <scope>NUCLEOTIDE SEQUENCE</scope>
    <source>
        <strain evidence="12">H3</strain>
        <tissue evidence="12">Leaf</tissue>
    </source>
</reference>
<dbReference type="SUPFAM" id="SSF57850">
    <property type="entry name" value="RING/U-box"/>
    <property type="match status" value="1"/>
</dbReference>
<keyword evidence="9" id="KW-0472">Membrane</keyword>
<keyword evidence="4 7" id="KW-0863">Zinc-finger</keyword>
<comment type="caution">
    <text evidence="12">The sequence shown here is derived from an EMBL/GenBank/DDBJ whole genome shotgun (WGS) entry which is preliminary data.</text>
</comment>
<feature type="chain" id="PRO_5038854861" description="RING-type E3 ubiquitin transferase" evidence="10">
    <location>
        <begin position="24"/>
        <end position="318"/>
    </location>
</feature>
<evidence type="ECO:0000256" key="5">
    <source>
        <dbReference type="ARBA" id="ARBA00022833"/>
    </source>
</evidence>
<feature type="compositionally biased region" description="Basic and acidic residues" evidence="8">
    <location>
        <begin position="303"/>
        <end position="318"/>
    </location>
</feature>
<dbReference type="InterPro" id="IPR001841">
    <property type="entry name" value="Znf_RING"/>
</dbReference>
<dbReference type="InterPro" id="IPR053238">
    <property type="entry name" value="RING-H2_zinc_finger"/>
</dbReference>
<dbReference type="Gene3D" id="3.30.40.10">
    <property type="entry name" value="Zinc/RING finger domain, C3HC4 (zinc finger)"/>
    <property type="match status" value="1"/>
</dbReference>
<dbReference type="CDD" id="cd16461">
    <property type="entry name" value="RING-H2_EL5-like"/>
    <property type="match status" value="1"/>
</dbReference>
<feature type="transmembrane region" description="Helical" evidence="9">
    <location>
        <begin position="79"/>
        <end position="100"/>
    </location>
</feature>
<comment type="catalytic activity">
    <reaction evidence="1">
        <text>S-ubiquitinyl-[E2 ubiquitin-conjugating enzyme]-L-cysteine + [acceptor protein]-L-lysine = [E2 ubiquitin-conjugating enzyme]-L-cysteine + N(6)-ubiquitinyl-[acceptor protein]-L-lysine.</text>
        <dbReference type="EC" id="2.3.2.27"/>
    </reaction>
</comment>
<keyword evidence="9" id="KW-1133">Transmembrane helix</keyword>
<keyword evidence="9" id="KW-0812">Transmembrane</keyword>
<dbReference type="EMBL" id="JABFUD020000008">
    <property type="protein sequence ID" value="KAI5076995.1"/>
    <property type="molecule type" value="Genomic_DNA"/>
</dbReference>
<evidence type="ECO:0000256" key="2">
    <source>
        <dbReference type="ARBA" id="ARBA00012483"/>
    </source>
</evidence>
<evidence type="ECO:0000256" key="7">
    <source>
        <dbReference type="PROSITE-ProRule" id="PRU00175"/>
    </source>
</evidence>
<feature type="signal peptide" evidence="10">
    <location>
        <begin position="1"/>
        <end position="23"/>
    </location>
</feature>
<evidence type="ECO:0000256" key="3">
    <source>
        <dbReference type="ARBA" id="ARBA00022723"/>
    </source>
</evidence>
<keyword evidence="5" id="KW-0862">Zinc</keyword>
<evidence type="ECO:0000256" key="1">
    <source>
        <dbReference type="ARBA" id="ARBA00000900"/>
    </source>
</evidence>
<evidence type="ECO:0000256" key="10">
    <source>
        <dbReference type="SAM" id="SignalP"/>
    </source>
</evidence>
<dbReference type="GO" id="GO:0061630">
    <property type="term" value="F:ubiquitin protein ligase activity"/>
    <property type="evidence" value="ECO:0007669"/>
    <property type="project" value="UniProtKB-EC"/>
</dbReference>
<evidence type="ECO:0000256" key="8">
    <source>
        <dbReference type="SAM" id="MobiDB-lite"/>
    </source>
</evidence>
<dbReference type="AlphaFoldDB" id="A0A9D4UZI3"/>
<dbReference type="SMART" id="SM00184">
    <property type="entry name" value="RING"/>
    <property type="match status" value="1"/>
</dbReference>
<dbReference type="Proteomes" id="UP000886520">
    <property type="component" value="Chromosome 8"/>
</dbReference>
<evidence type="ECO:0000256" key="4">
    <source>
        <dbReference type="ARBA" id="ARBA00022771"/>
    </source>
</evidence>
<evidence type="ECO:0000256" key="9">
    <source>
        <dbReference type="SAM" id="Phobius"/>
    </source>
</evidence>
<comment type="similarity">
    <text evidence="6">Belongs to the RING-type zinc finger family. ATL subfamily.</text>
</comment>
<keyword evidence="3" id="KW-0479">Metal-binding</keyword>
<dbReference type="PANTHER" id="PTHR14155:SF627">
    <property type="entry name" value="OS06G0192800 PROTEIN"/>
    <property type="match status" value="1"/>
</dbReference>
<proteinExistence type="inferred from homology"/>
<keyword evidence="13" id="KW-1185">Reference proteome</keyword>
<feature type="domain" description="RING-type" evidence="11">
    <location>
        <begin position="191"/>
        <end position="233"/>
    </location>
</feature>
<evidence type="ECO:0000259" key="11">
    <source>
        <dbReference type="PROSITE" id="PS50089"/>
    </source>
</evidence>
<organism evidence="12 13">
    <name type="scientific">Adiantum capillus-veneris</name>
    <name type="common">Maidenhair fern</name>
    <dbReference type="NCBI Taxonomy" id="13818"/>
    <lineage>
        <taxon>Eukaryota</taxon>
        <taxon>Viridiplantae</taxon>
        <taxon>Streptophyta</taxon>
        <taxon>Embryophyta</taxon>
        <taxon>Tracheophyta</taxon>
        <taxon>Polypodiopsida</taxon>
        <taxon>Polypodiidae</taxon>
        <taxon>Polypodiales</taxon>
        <taxon>Pteridineae</taxon>
        <taxon>Pteridaceae</taxon>
        <taxon>Vittarioideae</taxon>
        <taxon>Adiantum</taxon>
    </lineage>
</organism>
<evidence type="ECO:0000313" key="13">
    <source>
        <dbReference type="Proteomes" id="UP000886520"/>
    </source>
</evidence>